<dbReference type="PANTHER" id="PTHR33048:SF167">
    <property type="entry name" value="INTEGRAL MEMBRANE PROTEIN"/>
    <property type="match status" value="1"/>
</dbReference>
<feature type="transmembrane region" description="Helical" evidence="7">
    <location>
        <begin position="84"/>
        <end position="104"/>
    </location>
</feature>
<evidence type="ECO:0000259" key="8">
    <source>
        <dbReference type="Pfam" id="PF20684"/>
    </source>
</evidence>
<keyword evidence="10" id="KW-1185">Reference proteome</keyword>
<feature type="transmembrane region" description="Helical" evidence="7">
    <location>
        <begin position="32"/>
        <end position="54"/>
    </location>
</feature>
<dbReference type="OrthoDB" id="5022096at2759"/>
<feature type="compositionally biased region" description="Basic and acidic residues" evidence="6">
    <location>
        <begin position="272"/>
        <end position="284"/>
    </location>
</feature>
<evidence type="ECO:0000256" key="6">
    <source>
        <dbReference type="SAM" id="MobiDB-lite"/>
    </source>
</evidence>
<reference evidence="9 10" key="1">
    <citation type="submission" date="2016-07" db="EMBL/GenBank/DDBJ databases">
        <title>Pervasive Adenine N6-methylation of Active Genes in Fungi.</title>
        <authorList>
            <consortium name="DOE Joint Genome Institute"/>
            <person name="Mondo S.J."/>
            <person name="Dannebaum R.O."/>
            <person name="Kuo R.C."/>
            <person name="Labutti K."/>
            <person name="Haridas S."/>
            <person name="Kuo A."/>
            <person name="Salamov A."/>
            <person name="Ahrendt S.R."/>
            <person name="Lipzen A."/>
            <person name="Sullivan W."/>
            <person name="Andreopoulos W.B."/>
            <person name="Clum A."/>
            <person name="Lindquist E."/>
            <person name="Daum C."/>
            <person name="Ramamoorthy G.K."/>
            <person name="Gryganskyi A."/>
            <person name="Culley D."/>
            <person name="Magnuson J.K."/>
            <person name="James T.Y."/>
            <person name="O'Malley M.A."/>
            <person name="Stajich J.E."/>
            <person name="Spatafora J.W."/>
            <person name="Visel A."/>
            <person name="Grigoriev I.V."/>
        </authorList>
    </citation>
    <scope>NUCLEOTIDE SEQUENCE [LARGE SCALE GENOMIC DNA]</scope>
    <source>
        <strain evidence="9 10">CBS 129021</strain>
    </source>
</reference>
<dbReference type="GO" id="GO:0016020">
    <property type="term" value="C:membrane"/>
    <property type="evidence" value="ECO:0007669"/>
    <property type="project" value="UniProtKB-SubCell"/>
</dbReference>
<keyword evidence="3 7" id="KW-1133">Transmembrane helix</keyword>
<dbReference type="STRING" id="1141098.A0A1Y2E9T9"/>
<gene>
    <name evidence="9" type="ORF">BCR38DRAFT_130457</name>
</gene>
<feature type="transmembrane region" description="Helical" evidence="7">
    <location>
        <begin position="116"/>
        <end position="138"/>
    </location>
</feature>
<evidence type="ECO:0000313" key="9">
    <source>
        <dbReference type="EMBL" id="ORY68343.1"/>
    </source>
</evidence>
<evidence type="ECO:0000256" key="4">
    <source>
        <dbReference type="ARBA" id="ARBA00023136"/>
    </source>
</evidence>
<sequence>MLMINFITGISLVKISITLFLLRFVEGKMYKWFLICIMVFISVITIACEGPMIFQCLPVSAIFKVEKPPTAKCISQDAFNNIGILNGSANVFTDFVLVVLPIHIVLKLHMNKRRKIALVCIFSLGICACIIATVRVSIGARFFTAENRDYTWNCASFILNAAELHIGILAASLPSLRPLFFKILDSARKYGTGDLPTSRYGTHTDSTRTVRSGYCKQEDIPMNNMKLRPPEGRYSDQIVSSVGRGNGDASSEEGILTQGTIRMTTEITISEEPNRDRPGVDQGV</sequence>
<dbReference type="GeneID" id="63769764"/>
<evidence type="ECO:0000313" key="10">
    <source>
        <dbReference type="Proteomes" id="UP000193689"/>
    </source>
</evidence>
<dbReference type="PANTHER" id="PTHR33048">
    <property type="entry name" value="PTH11-LIKE INTEGRAL MEMBRANE PROTEIN (AFU_ORTHOLOGUE AFUA_5G11245)"/>
    <property type="match status" value="1"/>
</dbReference>
<organism evidence="9 10">
    <name type="scientific">Pseudomassariella vexata</name>
    <dbReference type="NCBI Taxonomy" id="1141098"/>
    <lineage>
        <taxon>Eukaryota</taxon>
        <taxon>Fungi</taxon>
        <taxon>Dikarya</taxon>
        <taxon>Ascomycota</taxon>
        <taxon>Pezizomycotina</taxon>
        <taxon>Sordariomycetes</taxon>
        <taxon>Xylariomycetidae</taxon>
        <taxon>Amphisphaeriales</taxon>
        <taxon>Pseudomassariaceae</taxon>
        <taxon>Pseudomassariella</taxon>
    </lineage>
</organism>
<name>A0A1Y2E9T9_9PEZI</name>
<proteinExistence type="inferred from homology"/>
<keyword evidence="4 7" id="KW-0472">Membrane</keyword>
<evidence type="ECO:0000256" key="3">
    <source>
        <dbReference type="ARBA" id="ARBA00022989"/>
    </source>
</evidence>
<dbReference type="RefSeq" id="XP_040718630.1">
    <property type="nucleotide sequence ID" value="XM_040853552.1"/>
</dbReference>
<comment type="subcellular location">
    <subcellularLocation>
        <location evidence="1">Membrane</location>
        <topology evidence="1">Multi-pass membrane protein</topology>
    </subcellularLocation>
</comment>
<feature type="domain" description="Rhodopsin" evidence="8">
    <location>
        <begin position="5"/>
        <end position="180"/>
    </location>
</feature>
<evidence type="ECO:0000256" key="7">
    <source>
        <dbReference type="SAM" id="Phobius"/>
    </source>
</evidence>
<dbReference type="InterPro" id="IPR052337">
    <property type="entry name" value="SAT4-like"/>
</dbReference>
<evidence type="ECO:0000256" key="2">
    <source>
        <dbReference type="ARBA" id="ARBA00022692"/>
    </source>
</evidence>
<feature type="region of interest" description="Disordered" evidence="6">
    <location>
        <begin position="265"/>
        <end position="284"/>
    </location>
</feature>
<accession>A0A1Y2E9T9</accession>
<comment type="caution">
    <text evidence="9">The sequence shown here is derived from an EMBL/GenBank/DDBJ whole genome shotgun (WGS) entry which is preliminary data.</text>
</comment>
<dbReference type="InterPro" id="IPR049326">
    <property type="entry name" value="Rhodopsin_dom_fungi"/>
</dbReference>
<keyword evidence="2 7" id="KW-0812">Transmembrane</keyword>
<evidence type="ECO:0000256" key="1">
    <source>
        <dbReference type="ARBA" id="ARBA00004141"/>
    </source>
</evidence>
<dbReference type="AlphaFoldDB" id="A0A1Y2E9T9"/>
<dbReference type="EMBL" id="MCFJ01000003">
    <property type="protein sequence ID" value="ORY68343.1"/>
    <property type="molecule type" value="Genomic_DNA"/>
</dbReference>
<protein>
    <recommendedName>
        <fullName evidence="8">Rhodopsin domain-containing protein</fullName>
    </recommendedName>
</protein>
<comment type="similarity">
    <text evidence="5">Belongs to the SAT4 family.</text>
</comment>
<evidence type="ECO:0000256" key="5">
    <source>
        <dbReference type="ARBA" id="ARBA00038359"/>
    </source>
</evidence>
<dbReference type="Pfam" id="PF20684">
    <property type="entry name" value="Fung_rhodopsin"/>
    <property type="match status" value="1"/>
</dbReference>
<dbReference type="InParanoid" id="A0A1Y2E9T9"/>
<dbReference type="Proteomes" id="UP000193689">
    <property type="component" value="Unassembled WGS sequence"/>
</dbReference>
<feature type="transmembrane region" description="Helical" evidence="7">
    <location>
        <begin position="6"/>
        <end position="25"/>
    </location>
</feature>